<dbReference type="InterPro" id="IPR002774">
    <property type="entry name" value="Flagellin_arc-type"/>
</dbReference>
<dbReference type="GO" id="GO:0097588">
    <property type="term" value="P:archaeal or bacterial-type flagellum-dependent cell motility"/>
    <property type="evidence" value="ECO:0007669"/>
    <property type="project" value="InterPro"/>
</dbReference>
<dbReference type="PANTHER" id="PTHR42200">
    <property type="entry name" value="ARCHAEAL FLAGELLA-RELATED PROTEIN F-RELATED"/>
    <property type="match status" value="1"/>
</dbReference>
<accession>A0A832SY74</accession>
<keyword evidence="1" id="KW-0282">Flagellum</keyword>
<dbReference type="Proteomes" id="UP000645676">
    <property type="component" value="Unassembled WGS sequence"/>
</dbReference>
<sequence length="151" mass="16148">MASSAMSEIVMFVAVLLIAAFVAGILTTSTYKISLNINKKGDALATKLSQDFEIINDPGDIVRNSSAGTIALYIKNTGKDPIIFTNDSFTVIIDGSIVEINTTNQLTSPGSNILSPGDVGEIVVNYNETGYHRIKVISECGISRIIRGYIS</sequence>
<evidence type="ECO:0000313" key="1">
    <source>
        <dbReference type="EMBL" id="HII59065.1"/>
    </source>
</evidence>
<dbReference type="GO" id="GO:0005198">
    <property type="term" value="F:structural molecule activity"/>
    <property type="evidence" value="ECO:0007669"/>
    <property type="project" value="InterPro"/>
</dbReference>
<name>A0A832SY74_9EURY</name>
<dbReference type="PANTHER" id="PTHR42200:SF1">
    <property type="entry name" value="FLAGELLA-RELATED PROTEIN G-RELATED"/>
    <property type="match status" value="1"/>
</dbReference>
<evidence type="ECO:0000313" key="2">
    <source>
        <dbReference type="Proteomes" id="UP000645676"/>
    </source>
</evidence>
<keyword evidence="1" id="KW-0966">Cell projection</keyword>
<gene>
    <name evidence="1" type="ORF">HA335_00555</name>
</gene>
<reference evidence="1" key="1">
    <citation type="journal article" date="2020" name="bioRxiv">
        <title>A rank-normalized archaeal taxonomy based on genome phylogeny resolves widespread incomplete and uneven classifications.</title>
        <authorList>
            <person name="Rinke C."/>
            <person name="Chuvochina M."/>
            <person name="Mussig A.J."/>
            <person name="Chaumeil P.-A."/>
            <person name="Waite D.W."/>
            <person name="Whitman W.B."/>
            <person name="Parks D.H."/>
            <person name="Hugenholtz P."/>
        </authorList>
    </citation>
    <scope>NUCLEOTIDE SEQUENCE</scope>
    <source>
        <strain evidence="1">UBA8849</strain>
    </source>
</reference>
<protein>
    <submittedName>
        <fullName evidence="1">Flagellar protein G</fullName>
    </submittedName>
</protein>
<dbReference type="Pfam" id="PF01917">
    <property type="entry name" value="Flagellin_arch-type"/>
    <property type="match status" value="1"/>
</dbReference>
<keyword evidence="1" id="KW-0969">Cilium</keyword>
<organism evidence="1 2">
    <name type="scientific">Methanocaldococcus jannaschii</name>
    <dbReference type="NCBI Taxonomy" id="2190"/>
    <lineage>
        <taxon>Archaea</taxon>
        <taxon>Methanobacteriati</taxon>
        <taxon>Methanobacteriota</taxon>
        <taxon>Methanomada group</taxon>
        <taxon>Methanococci</taxon>
        <taxon>Methanococcales</taxon>
        <taxon>Methanocaldococcaceae</taxon>
        <taxon>Methanocaldococcus</taxon>
    </lineage>
</organism>
<dbReference type="EMBL" id="DUJR01000002">
    <property type="protein sequence ID" value="HII59065.1"/>
    <property type="molecule type" value="Genomic_DNA"/>
</dbReference>
<dbReference type="AlphaFoldDB" id="A0A832SY74"/>
<proteinExistence type="predicted"/>
<dbReference type="RefSeq" id="WP_064496651.1">
    <property type="nucleotide sequence ID" value="NC_000909.1"/>
</dbReference>
<comment type="caution">
    <text evidence="1">The sequence shown here is derived from an EMBL/GenBank/DDBJ whole genome shotgun (WGS) entry which is preliminary data.</text>
</comment>